<dbReference type="EMBL" id="QGNW01001397">
    <property type="protein sequence ID" value="RVW42662.1"/>
    <property type="molecule type" value="Genomic_DNA"/>
</dbReference>
<sequence>MKDCSPNIAPIVKGNRFNLDQCLKNDLEREQIKNISYASAIGSLMYAQVCTRPDIAFAIGMLGRYKSNLGYVFMLAGGAISWRKAKQTLTATSTMKVEFVFCFEATSHGVWLKSFILGLELWIQFLGH</sequence>
<accession>A0A438E4S1</accession>
<evidence type="ECO:0000313" key="1">
    <source>
        <dbReference type="EMBL" id="RVW42662.1"/>
    </source>
</evidence>
<comment type="caution">
    <text evidence="1">The sequence shown here is derived from an EMBL/GenBank/DDBJ whole genome shotgun (WGS) entry which is preliminary data.</text>
</comment>
<dbReference type="AlphaFoldDB" id="A0A438E4S1"/>
<evidence type="ECO:0008006" key="3">
    <source>
        <dbReference type="Google" id="ProtNLM"/>
    </source>
</evidence>
<proteinExistence type="predicted"/>
<organism evidence="1 2">
    <name type="scientific">Vitis vinifera</name>
    <name type="common">Grape</name>
    <dbReference type="NCBI Taxonomy" id="29760"/>
    <lineage>
        <taxon>Eukaryota</taxon>
        <taxon>Viridiplantae</taxon>
        <taxon>Streptophyta</taxon>
        <taxon>Embryophyta</taxon>
        <taxon>Tracheophyta</taxon>
        <taxon>Spermatophyta</taxon>
        <taxon>Magnoliopsida</taxon>
        <taxon>eudicotyledons</taxon>
        <taxon>Gunneridae</taxon>
        <taxon>Pentapetalae</taxon>
        <taxon>rosids</taxon>
        <taxon>Vitales</taxon>
        <taxon>Vitaceae</taxon>
        <taxon>Viteae</taxon>
        <taxon>Vitis</taxon>
    </lineage>
</organism>
<protein>
    <recommendedName>
        <fullName evidence="3">Retrovirus-related Pol polyprotein from transposon TNT 1-94</fullName>
    </recommendedName>
</protein>
<name>A0A438E4S1_VITVI</name>
<dbReference type="PANTHER" id="PTHR11439:SF467">
    <property type="entry name" value="INTEGRASE CATALYTIC DOMAIN-CONTAINING PROTEIN"/>
    <property type="match status" value="1"/>
</dbReference>
<gene>
    <name evidence="1" type="ORF">CK203_098308</name>
</gene>
<dbReference type="PANTHER" id="PTHR11439">
    <property type="entry name" value="GAG-POL-RELATED RETROTRANSPOSON"/>
    <property type="match status" value="1"/>
</dbReference>
<dbReference type="Proteomes" id="UP000288805">
    <property type="component" value="Unassembled WGS sequence"/>
</dbReference>
<reference evidence="1 2" key="1">
    <citation type="journal article" date="2018" name="PLoS Genet.">
        <title>Population sequencing reveals clonal diversity and ancestral inbreeding in the grapevine cultivar Chardonnay.</title>
        <authorList>
            <person name="Roach M.J."/>
            <person name="Johnson D.L."/>
            <person name="Bohlmann J."/>
            <person name="van Vuuren H.J."/>
            <person name="Jones S.J."/>
            <person name="Pretorius I.S."/>
            <person name="Schmidt S.A."/>
            <person name="Borneman A.R."/>
        </authorList>
    </citation>
    <scope>NUCLEOTIDE SEQUENCE [LARGE SCALE GENOMIC DNA]</scope>
    <source>
        <strain evidence="2">cv. Chardonnay</strain>
        <tissue evidence="1">Leaf</tissue>
    </source>
</reference>
<evidence type="ECO:0000313" key="2">
    <source>
        <dbReference type="Proteomes" id="UP000288805"/>
    </source>
</evidence>